<dbReference type="PANTHER" id="PTHR33744:SF17">
    <property type="entry name" value="CONSERVED PROTEIN"/>
    <property type="match status" value="1"/>
</dbReference>
<feature type="domain" description="PucR C-terminal helix-turn-helix" evidence="1">
    <location>
        <begin position="306"/>
        <end position="353"/>
    </location>
</feature>
<dbReference type="AlphaFoldDB" id="A0A1H9LYM7"/>
<accession>A0A1H9LYM7</accession>
<dbReference type="PANTHER" id="PTHR33744">
    <property type="entry name" value="CARBOHYDRATE DIACID REGULATOR"/>
    <property type="match status" value="1"/>
</dbReference>
<dbReference type="InterPro" id="IPR042070">
    <property type="entry name" value="PucR_C-HTH_sf"/>
</dbReference>
<dbReference type="InterPro" id="IPR025751">
    <property type="entry name" value="RsbRD_N_dom"/>
</dbReference>
<dbReference type="Proteomes" id="UP000199352">
    <property type="component" value="Unassembled WGS sequence"/>
</dbReference>
<dbReference type="STRING" id="402600.SAMN05216188_108166"/>
<dbReference type="Gene3D" id="1.10.10.2840">
    <property type="entry name" value="PucR C-terminal helix-turn-helix domain"/>
    <property type="match status" value="1"/>
</dbReference>
<reference evidence="4" key="1">
    <citation type="submission" date="2016-10" db="EMBL/GenBank/DDBJ databases">
        <authorList>
            <person name="Varghese N."/>
            <person name="Submissions S."/>
        </authorList>
    </citation>
    <scope>NUCLEOTIDE SEQUENCE [LARGE SCALE GENOMIC DNA]</scope>
    <source>
        <strain evidence="4">CGMCC 4.3525</strain>
    </source>
</reference>
<keyword evidence="4" id="KW-1185">Reference proteome</keyword>
<evidence type="ECO:0000313" key="4">
    <source>
        <dbReference type="Proteomes" id="UP000199352"/>
    </source>
</evidence>
<sequence length="378" mass="40175">MPGMSAMVRQVLHAVAADDEVVERVVDAARAHSPEVARLPAEENRRHIAFLLSEGISHLERGGAPDDGDFSAALALGADRAAQGVSMAGLLRGVHAGRTELIRASVELARSSGVDDGTILNFMIDLDHYVGAVERHIVSGYHTAELRLSRTVRDLHAQVLRRLLVSGEPPDASELARAGLRQDGSYHCVVSGVTDPSHARALEQRLQTSGGVYGLVEGRLAGLAHTPPASSEDLLVVSPATGLKSLRTMYSMCARALSVAAPGGVRSLTDLAGETALAAFPALADTLADALLGQLDPKSTFHHEMVATALCYLDHGGRLSATAAALHIHANTVRYRLDRLVELTGADLGENPDAGRSHVLTTLHTWWALRSWIDRGAR</sequence>
<gene>
    <name evidence="3" type="ORF">SAMN05216188_108166</name>
</gene>
<organism evidence="3 4">
    <name type="scientific">Lentzea xinjiangensis</name>
    <dbReference type="NCBI Taxonomy" id="402600"/>
    <lineage>
        <taxon>Bacteria</taxon>
        <taxon>Bacillati</taxon>
        <taxon>Actinomycetota</taxon>
        <taxon>Actinomycetes</taxon>
        <taxon>Pseudonocardiales</taxon>
        <taxon>Pseudonocardiaceae</taxon>
        <taxon>Lentzea</taxon>
    </lineage>
</organism>
<dbReference type="EMBL" id="FOFR01000008">
    <property type="protein sequence ID" value="SER16526.1"/>
    <property type="molecule type" value="Genomic_DNA"/>
</dbReference>
<evidence type="ECO:0000259" key="1">
    <source>
        <dbReference type="Pfam" id="PF13556"/>
    </source>
</evidence>
<dbReference type="Pfam" id="PF13556">
    <property type="entry name" value="HTH_30"/>
    <property type="match status" value="1"/>
</dbReference>
<dbReference type="Pfam" id="PF14361">
    <property type="entry name" value="RsbRD_N"/>
    <property type="match status" value="1"/>
</dbReference>
<evidence type="ECO:0000313" key="3">
    <source>
        <dbReference type="EMBL" id="SER16526.1"/>
    </source>
</evidence>
<proteinExistence type="predicted"/>
<protein>
    <submittedName>
        <fullName evidence="3">PucR C-terminal helix-turn-helix domain-containing protein</fullName>
    </submittedName>
</protein>
<dbReference type="InterPro" id="IPR051448">
    <property type="entry name" value="CdaR-like_regulators"/>
</dbReference>
<evidence type="ECO:0000259" key="2">
    <source>
        <dbReference type="Pfam" id="PF14361"/>
    </source>
</evidence>
<feature type="domain" description="RsbT co-antagonist protein RsbRD N-terminal" evidence="2">
    <location>
        <begin position="19"/>
        <end position="151"/>
    </location>
</feature>
<dbReference type="InterPro" id="IPR025736">
    <property type="entry name" value="PucR_C-HTH_dom"/>
</dbReference>
<name>A0A1H9LYM7_9PSEU</name>